<dbReference type="InterPro" id="IPR036259">
    <property type="entry name" value="MFS_trans_sf"/>
</dbReference>
<dbReference type="HOGENOM" id="CLU_135989_4_0_1"/>
<protein>
    <submittedName>
        <fullName evidence="1">Uncharacterized protein</fullName>
    </submittedName>
</protein>
<dbReference type="EnsemblPlants" id="OMERI05G15260.1">
    <property type="protein sequence ID" value="OMERI05G15260.1"/>
    <property type="gene ID" value="OMERI05G15260"/>
</dbReference>
<evidence type="ECO:0000313" key="1">
    <source>
        <dbReference type="EnsemblPlants" id="OMERI05G15260.1"/>
    </source>
</evidence>
<reference evidence="1" key="1">
    <citation type="submission" date="2015-04" db="UniProtKB">
        <authorList>
            <consortium name="EnsemblPlants"/>
        </authorList>
    </citation>
    <scope>IDENTIFICATION</scope>
</reference>
<evidence type="ECO:0000313" key="2">
    <source>
        <dbReference type="Proteomes" id="UP000008021"/>
    </source>
</evidence>
<accession>A0A0E0DRS7</accession>
<name>A0A0E0DRS7_9ORYZ</name>
<proteinExistence type="predicted"/>
<organism evidence="1">
    <name type="scientific">Oryza meridionalis</name>
    <dbReference type="NCBI Taxonomy" id="40149"/>
    <lineage>
        <taxon>Eukaryota</taxon>
        <taxon>Viridiplantae</taxon>
        <taxon>Streptophyta</taxon>
        <taxon>Embryophyta</taxon>
        <taxon>Tracheophyta</taxon>
        <taxon>Spermatophyta</taxon>
        <taxon>Magnoliopsida</taxon>
        <taxon>Liliopsida</taxon>
        <taxon>Poales</taxon>
        <taxon>Poaceae</taxon>
        <taxon>BOP clade</taxon>
        <taxon>Oryzoideae</taxon>
        <taxon>Oryzeae</taxon>
        <taxon>Oryzinae</taxon>
        <taxon>Oryza</taxon>
    </lineage>
</organism>
<keyword evidence="2" id="KW-1185">Reference proteome</keyword>
<dbReference type="SUPFAM" id="SSF103473">
    <property type="entry name" value="MFS general substrate transporter"/>
    <property type="match status" value="1"/>
</dbReference>
<dbReference type="Gramene" id="OMERI05G15260.1">
    <property type="protein sequence ID" value="OMERI05G15260.1"/>
    <property type="gene ID" value="OMERI05G15260"/>
</dbReference>
<dbReference type="Gene3D" id="1.20.1250.20">
    <property type="entry name" value="MFS general substrate transporter like domains"/>
    <property type="match status" value="1"/>
</dbReference>
<dbReference type="Proteomes" id="UP000008021">
    <property type="component" value="Chromosome 5"/>
</dbReference>
<reference evidence="1" key="2">
    <citation type="submission" date="2018-05" db="EMBL/GenBank/DDBJ databases">
        <title>OmerRS3 (Oryza meridionalis Reference Sequence Version 3).</title>
        <authorList>
            <person name="Zhang J."/>
            <person name="Kudrna D."/>
            <person name="Lee S."/>
            <person name="Talag J."/>
            <person name="Welchert J."/>
            <person name="Wing R.A."/>
        </authorList>
    </citation>
    <scope>NUCLEOTIDE SEQUENCE [LARGE SCALE GENOMIC DNA]</scope>
    <source>
        <strain evidence="1">cv. OR44</strain>
    </source>
</reference>
<sequence length="133" mass="14227">MASGSSDPLLPRAGAARRRPATGGWRSALFIICKHSCHPRSRLLDRKLCLIRLRWFLGVEVAERFAYYGVSSNLISYLTGPLGETTAAAAAAVNAWSGAASMLPLLGAAVADSWLGRYRTIVASSVLYITSSI</sequence>
<dbReference type="PANTHER" id="PTHR11654">
    <property type="entry name" value="OLIGOPEPTIDE TRANSPORTER-RELATED"/>
    <property type="match status" value="1"/>
</dbReference>
<dbReference type="AlphaFoldDB" id="A0A0E0DRS7"/>